<dbReference type="Proteomes" id="UP001148662">
    <property type="component" value="Unassembled WGS sequence"/>
</dbReference>
<proteinExistence type="predicted"/>
<gene>
    <name evidence="1" type="ORF">NM688_g4726</name>
</gene>
<keyword evidence="2" id="KW-1185">Reference proteome</keyword>
<dbReference type="EMBL" id="JANHOG010000806">
    <property type="protein sequence ID" value="KAJ3551401.1"/>
    <property type="molecule type" value="Genomic_DNA"/>
</dbReference>
<accession>A0ACC1T264</accession>
<name>A0ACC1T264_9APHY</name>
<evidence type="ECO:0000313" key="1">
    <source>
        <dbReference type="EMBL" id="KAJ3551401.1"/>
    </source>
</evidence>
<evidence type="ECO:0000313" key="2">
    <source>
        <dbReference type="Proteomes" id="UP001148662"/>
    </source>
</evidence>
<comment type="caution">
    <text evidence="1">The sequence shown here is derived from an EMBL/GenBank/DDBJ whole genome shotgun (WGS) entry which is preliminary data.</text>
</comment>
<reference evidence="1" key="1">
    <citation type="submission" date="2022-07" db="EMBL/GenBank/DDBJ databases">
        <title>Genome Sequence of Phlebia brevispora.</title>
        <authorList>
            <person name="Buettner E."/>
        </authorList>
    </citation>
    <scope>NUCLEOTIDE SEQUENCE</scope>
    <source>
        <strain evidence="1">MPL23</strain>
    </source>
</reference>
<protein>
    <submittedName>
        <fullName evidence="1">Uncharacterized protein</fullName>
    </submittedName>
</protein>
<organism evidence="1 2">
    <name type="scientific">Phlebia brevispora</name>
    <dbReference type="NCBI Taxonomy" id="194682"/>
    <lineage>
        <taxon>Eukaryota</taxon>
        <taxon>Fungi</taxon>
        <taxon>Dikarya</taxon>
        <taxon>Basidiomycota</taxon>
        <taxon>Agaricomycotina</taxon>
        <taxon>Agaricomycetes</taxon>
        <taxon>Polyporales</taxon>
        <taxon>Meruliaceae</taxon>
        <taxon>Phlebia</taxon>
    </lineage>
</organism>
<sequence length="687" mass="78843">MKHDYIPLTQSTSSETWHPEDLEDPTKTRAPPRRTRRVIFGSLLVTALFVFYLVVADWVEDSGDLDYDEDVPEWRAAYLPFEPPIQNASAGITRLTPTQELPDDCRDAYFSSGALCYDPEIPRMDVVWTWVNGSDPLLRAAKLHAESQFADDDPYRPKSSAAQERQYRDNDELKHSMRSALANFRHYTGRFHLITSDFAMPYNLSFPDNWRLGQVPQWLEVSGNSWVDGDVELSLIHHAEIFDSYNDTTFNSYGIESQFGHLSDVSDYFIYMNDDFYMSNPLTPRSFYTSVFGLVLRYDLGIMVGPEKPSPDEPHGEWRSMGESNVLLSARFGARHRPYVLHEAKGVSLSFLREITMMWPEPLRRAGSHPFRETVSGAGDVSMLFLLAHFVVERWREALLWSWAVAKHGSLSNGWDHGTASRPWSDLGGIPGQDELEVRAGYRDTLQDHRWKAYLQASGHRKSDKTQYRFTSWDGYPYAYMDEHHHDEWQSFLSDIPLDQMPVCTISHQECFMDGDPVLTTATDVFTNIAFRKPKCGDCVIQALVKASGSLGLEAFLPSPERVLPLAEENIAYDDDEVPHLPLAGRWEDAHFSLLSVMSESRELNVRAWTLRLLQRYRFMMAYTPYAFVMLEDVDNAKGALGWIDSYTDASMLCINDDVREGEEEVTEIFSSWQDRKWPKAAAWERT</sequence>